<feature type="region of interest" description="Disordered" evidence="1">
    <location>
        <begin position="86"/>
        <end position="110"/>
    </location>
</feature>
<reference evidence="3" key="1">
    <citation type="journal article" date="2019" name="Int. J. Syst. Evol. Microbiol.">
        <title>The Global Catalogue of Microorganisms (GCM) 10K type strain sequencing project: providing services to taxonomists for standard genome sequencing and annotation.</title>
        <authorList>
            <consortium name="The Broad Institute Genomics Platform"/>
            <consortium name="The Broad Institute Genome Sequencing Center for Infectious Disease"/>
            <person name="Wu L."/>
            <person name="Ma J."/>
        </authorList>
    </citation>
    <scope>NUCLEOTIDE SEQUENCE [LARGE SCALE GENOMIC DNA]</scope>
    <source>
        <strain evidence="3">CGMCC 1.16225</strain>
    </source>
</reference>
<name>A0ABW4UHC6_9HYPH</name>
<feature type="region of interest" description="Disordered" evidence="1">
    <location>
        <begin position="40"/>
        <end position="68"/>
    </location>
</feature>
<feature type="compositionally biased region" description="Basic residues" evidence="1">
    <location>
        <begin position="101"/>
        <end position="110"/>
    </location>
</feature>
<evidence type="ECO:0000256" key="1">
    <source>
        <dbReference type="SAM" id="MobiDB-lite"/>
    </source>
</evidence>
<gene>
    <name evidence="2" type="ORF">ACFSOZ_24425</name>
</gene>
<proteinExistence type="predicted"/>
<evidence type="ECO:0000313" key="2">
    <source>
        <dbReference type="EMBL" id="MFD1985597.1"/>
    </source>
</evidence>
<accession>A0ABW4UHC6</accession>
<organism evidence="2 3">
    <name type="scientific">Mesorhizobium newzealandense</name>
    <dbReference type="NCBI Taxonomy" id="1300302"/>
    <lineage>
        <taxon>Bacteria</taxon>
        <taxon>Pseudomonadati</taxon>
        <taxon>Pseudomonadota</taxon>
        <taxon>Alphaproteobacteria</taxon>
        <taxon>Hyphomicrobiales</taxon>
        <taxon>Phyllobacteriaceae</taxon>
        <taxon>Mesorhizobium</taxon>
    </lineage>
</organism>
<feature type="compositionally biased region" description="Polar residues" evidence="1">
    <location>
        <begin position="42"/>
        <end position="53"/>
    </location>
</feature>
<dbReference type="Gene3D" id="1.10.443.10">
    <property type="entry name" value="Intergrase catalytic core"/>
    <property type="match status" value="1"/>
</dbReference>
<keyword evidence="3" id="KW-1185">Reference proteome</keyword>
<dbReference type="Proteomes" id="UP001597405">
    <property type="component" value="Unassembled WGS sequence"/>
</dbReference>
<comment type="caution">
    <text evidence="2">The sequence shown here is derived from an EMBL/GenBank/DDBJ whole genome shotgun (WGS) entry which is preliminary data.</text>
</comment>
<sequence>MVADQTCLAATLERLRPHQERAPLFRQIFKDNKTVDVEPLSASISSKPNSQLASAPISRKRNVGCSSPDTRCAPTRAFSADIEERYVQKQRGHASTEMTRKYQRRRAQSR</sequence>
<protein>
    <submittedName>
        <fullName evidence="2">Uncharacterized protein</fullName>
    </submittedName>
</protein>
<dbReference type="EMBL" id="JBHUGZ010000016">
    <property type="protein sequence ID" value="MFD1985597.1"/>
    <property type="molecule type" value="Genomic_DNA"/>
</dbReference>
<evidence type="ECO:0000313" key="3">
    <source>
        <dbReference type="Proteomes" id="UP001597405"/>
    </source>
</evidence>
<dbReference type="InterPro" id="IPR013762">
    <property type="entry name" value="Integrase-like_cat_sf"/>
</dbReference>